<comment type="caution">
    <text evidence="3">The sequence shown here is derived from an EMBL/GenBank/DDBJ whole genome shotgun (WGS) entry which is preliminary data.</text>
</comment>
<gene>
    <name evidence="3" type="ORF">H9S92_11880</name>
</gene>
<evidence type="ECO:0000313" key="4">
    <source>
        <dbReference type="Proteomes" id="UP000650081"/>
    </source>
</evidence>
<protein>
    <submittedName>
        <fullName evidence="3">Beta-lactamase family protein</fullName>
    </submittedName>
</protein>
<organism evidence="3 4">
    <name type="scientific">Neolewinella lacunae</name>
    <dbReference type="NCBI Taxonomy" id="1517758"/>
    <lineage>
        <taxon>Bacteria</taxon>
        <taxon>Pseudomonadati</taxon>
        <taxon>Bacteroidota</taxon>
        <taxon>Saprospiria</taxon>
        <taxon>Saprospirales</taxon>
        <taxon>Lewinellaceae</taxon>
        <taxon>Neolewinella</taxon>
    </lineage>
</organism>
<evidence type="ECO:0000313" key="3">
    <source>
        <dbReference type="EMBL" id="MBC6994867.1"/>
    </source>
</evidence>
<dbReference type="InterPro" id="IPR001466">
    <property type="entry name" value="Beta-lactam-related"/>
</dbReference>
<accession>A0A923PQG3</accession>
<feature type="domain" description="Beta-lactamase-related" evidence="2">
    <location>
        <begin position="40"/>
        <end position="408"/>
    </location>
</feature>
<name>A0A923PQG3_9BACT</name>
<keyword evidence="1" id="KW-0732">Signal</keyword>
<feature type="signal peptide" evidence="1">
    <location>
        <begin position="1"/>
        <end position="20"/>
    </location>
</feature>
<sequence>MHRLLTVIFFTLVFLPAARAQFTPDRPENQGFDPVRLQRVDAFLQGLVDDGVIPNAQTFVARRGKIVHRGTYGFSNLEQRTPSLPDDIYRIASQTKALVTVGLMMEYEKGRFLLEDPVAKYIPAFANVRVVKDFDATTKEYTTVPAQRPVTILDLLTHTAGIPYDLPFEGREELKVPFFASLEDESLEAVVNRIAARPLLHQPGEKFTYGLGIDVAGRVLEVVSGENLNDYLQRHLFAPLGMNDSHFYLPAAKHGRLVSLYSKLTADGPLTLHENATYRDFATRGAQRYYSGGAGSVGTIDDYAAFCQMLLNGGTFQGKRLLSAKTVDFMMRNQIGEAEVWTREDKFGLGFQVITPESRYGDQATPGSVTWGGMYCSEYTIDPAEDLILLVYTNVHPIPQYGEVVRKFRILVYQALVK</sequence>
<dbReference type="SUPFAM" id="SSF56601">
    <property type="entry name" value="beta-lactamase/transpeptidase-like"/>
    <property type="match status" value="1"/>
</dbReference>
<reference evidence="3" key="1">
    <citation type="submission" date="2020-08" db="EMBL/GenBank/DDBJ databases">
        <title>Lewinella bacteria from marine environments.</title>
        <authorList>
            <person name="Zhong Y."/>
        </authorList>
    </citation>
    <scope>NUCLEOTIDE SEQUENCE</scope>
    <source>
        <strain evidence="3">KCTC 42187</strain>
    </source>
</reference>
<feature type="chain" id="PRO_5037227264" evidence="1">
    <location>
        <begin position="21"/>
        <end position="418"/>
    </location>
</feature>
<keyword evidence="4" id="KW-1185">Reference proteome</keyword>
<dbReference type="PANTHER" id="PTHR43283">
    <property type="entry name" value="BETA-LACTAMASE-RELATED"/>
    <property type="match status" value="1"/>
</dbReference>
<dbReference type="RefSeq" id="WP_187466938.1">
    <property type="nucleotide sequence ID" value="NZ_JACSIT010000106.1"/>
</dbReference>
<dbReference type="PANTHER" id="PTHR43283:SF3">
    <property type="entry name" value="BETA-LACTAMASE FAMILY PROTEIN (AFU_ORTHOLOGUE AFUA_5G07500)"/>
    <property type="match status" value="1"/>
</dbReference>
<dbReference type="Proteomes" id="UP000650081">
    <property type="component" value="Unassembled WGS sequence"/>
</dbReference>
<dbReference type="InterPro" id="IPR012338">
    <property type="entry name" value="Beta-lactam/transpept-like"/>
</dbReference>
<dbReference type="Gene3D" id="3.40.710.10">
    <property type="entry name" value="DD-peptidase/beta-lactamase superfamily"/>
    <property type="match status" value="1"/>
</dbReference>
<dbReference type="InterPro" id="IPR050789">
    <property type="entry name" value="Diverse_Enzym_Activities"/>
</dbReference>
<evidence type="ECO:0000256" key="1">
    <source>
        <dbReference type="SAM" id="SignalP"/>
    </source>
</evidence>
<evidence type="ECO:0000259" key="2">
    <source>
        <dbReference type="Pfam" id="PF00144"/>
    </source>
</evidence>
<dbReference type="EMBL" id="JACSIT010000106">
    <property type="protein sequence ID" value="MBC6994867.1"/>
    <property type="molecule type" value="Genomic_DNA"/>
</dbReference>
<dbReference type="Pfam" id="PF00144">
    <property type="entry name" value="Beta-lactamase"/>
    <property type="match status" value="1"/>
</dbReference>
<dbReference type="AlphaFoldDB" id="A0A923PQG3"/>
<proteinExistence type="predicted"/>